<proteinExistence type="predicted"/>
<sequence length="217" mass="25139">MTSNSLNLFQFPRLTIGNYDNWYYHMKALLVTQDAWGVLEKGYTFPEDVAILSQNEKKILVKTKKKDQQALTFIYQSLDGTIFKMGDDDSELNEALRREDGRYSVKGFRINDRRPIDGFTSCILRKKIEEKKIKEDVDMNVAKEEEGEVEEEIMTTFIIIKGVINPPKVVEEEECGHFSWESRNNVEEKSNLVGDKEEGEEPILLLAFNEEIDDKSL</sequence>
<feature type="non-terminal residue" evidence="1">
    <location>
        <position position="1"/>
    </location>
</feature>
<protein>
    <recommendedName>
        <fullName evidence="3">DUF4219 domain-containing protein</fullName>
    </recommendedName>
</protein>
<name>A0A371GMB6_MUCPR</name>
<accession>A0A371GMB6</accession>
<dbReference type="AlphaFoldDB" id="A0A371GMB6"/>
<dbReference type="EMBL" id="QJKJ01005118">
    <property type="protein sequence ID" value="RDX91463.1"/>
    <property type="molecule type" value="Genomic_DNA"/>
</dbReference>
<evidence type="ECO:0000313" key="2">
    <source>
        <dbReference type="Proteomes" id="UP000257109"/>
    </source>
</evidence>
<keyword evidence="2" id="KW-1185">Reference proteome</keyword>
<comment type="caution">
    <text evidence="1">The sequence shown here is derived from an EMBL/GenBank/DDBJ whole genome shotgun (WGS) entry which is preliminary data.</text>
</comment>
<dbReference type="Proteomes" id="UP000257109">
    <property type="component" value="Unassembled WGS sequence"/>
</dbReference>
<evidence type="ECO:0000313" key="1">
    <source>
        <dbReference type="EMBL" id="RDX91463.1"/>
    </source>
</evidence>
<reference evidence="1" key="1">
    <citation type="submission" date="2018-05" db="EMBL/GenBank/DDBJ databases">
        <title>Draft genome of Mucuna pruriens seed.</title>
        <authorList>
            <person name="Nnadi N.E."/>
            <person name="Vos R."/>
            <person name="Hasami M.H."/>
            <person name="Devisetty U.K."/>
            <person name="Aguiy J.C."/>
        </authorList>
    </citation>
    <scope>NUCLEOTIDE SEQUENCE [LARGE SCALE GENOMIC DNA]</scope>
    <source>
        <strain evidence="1">JCA_2017</strain>
    </source>
</reference>
<organism evidence="1 2">
    <name type="scientific">Mucuna pruriens</name>
    <name type="common">Velvet bean</name>
    <name type="synonym">Dolichos pruriens</name>
    <dbReference type="NCBI Taxonomy" id="157652"/>
    <lineage>
        <taxon>Eukaryota</taxon>
        <taxon>Viridiplantae</taxon>
        <taxon>Streptophyta</taxon>
        <taxon>Embryophyta</taxon>
        <taxon>Tracheophyta</taxon>
        <taxon>Spermatophyta</taxon>
        <taxon>Magnoliopsida</taxon>
        <taxon>eudicotyledons</taxon>
        <taxon>Gunneridae</taxon>
        <taxon>Pentapetalae</taxon>
        <taxon>rosids</taxon>
        <taxon>fabids</taxon>
        <taxon>Fabales</taxon>
        <taxon>Fabaceae</taxon>
        <taxon>Papilionoideae</taxon>
        <taxon>50 kb inversion clade</taxon>
        <taxon>NPAAA clade</taxon>
        <taxon>indigoferoid/millettioid clade</taxon>
        <taxon>Phaseoleae</taxon>
        <taxon>Mucuna</taxon>
    </lineage>
</organism>
<evidence type="ECO:0008006" key="3">
    <source>
        <dbReference type="Google" id="ProtNLM"/>
    </source>
</evidence>
<gene>
    <name evidence="1" type="ORF">CR513_26551</name>
</gene>
<dbReference type="OrthoDB" id="1428514at2759"/>